<sequence>MQISLLSNIFFARVVELIRLSDKDFSWSDKQILESLNKDLALGLFKNQQLLAVAIFSKIFETAELLYICVDMTKHNKGLGSKLLENSICYLSKQQIKEIFLEVDVNNHSAIKLYHKLNFSKISLRKNYYKKADGSQSDAIVYQLKI</sequence>
<keyword evidence="3" id="KW-1185">Reference proteome</keyword>
<dbReference type="RefSeq" id="WP_071629055.1">
    <property type="nucleotide sequence ID" value="NZ_CP022375.1"/>
</dbReference>
<dbReference type="OrthoDB" id="9796919at2"/>
<dbReference type="Gene3D" id="3.40.630.30">
    <property type="match status" value="1"/>
</dbReference>
<dbReference type="EMBL" id="CP022375">
    <property type="protein sequence ID" value="AXH29784.1"/>
    <property type="molecule type" value="Genomic_DNA"/>
</dbReference>
<accession>A0A345JR38</accession>
<name>A0A345JR38_9GAMM</name>
<dbReference type="CDD" id="cd04301">
    <property type="entry name" value="NAT_SF"/>
    <property type="match status" value="1"/>
</dbReference>
<keyword evidence="2" id="KW-0808">Transferase</keyword>
<evidence type="ECO:0000313" key="2">
    <source>
        <dbReference type="EMBL" id="AXH29784.1"/>
    </source>
</evidence>
<reference evidence="2 3" key="1">
    <citation type="submission" date="2017-07" db="EMBL/GenBank/DDBJ databases">
        <title>Complete genome sequences and comparative analysis of the novel pathogen Francisella opportunistica.</title>
        <authorList>
            <person name="Dietrich E.A."/>
            <person name="Kingry L.C."/>
            <person name="Petersen J.M."/>
        </authorList>
    </citation>
    <scope>NUCLEOTIDE SEQUENCE [LARGE SCALE GENOMIC DNA]</scope>
    <source>
        <strain evidence="2 3">14-2155</strain>
    </source>
</reference>
<gene>
    <name evidence="2" type="ORF">CGC43_03905</name>
</gene>
<dbReference type="PROSITE" id="PS51186">
    <property type="entry name" value="GNAT"/>
    <property type="match status" value="1"/>
</dbReference>
<dbReference type="AlphaFoldDB" id="A0A345JR38"/>
<dbReference type="GO" id="GO:0016747">
    <property type="term" value="F:acyltransferase activity, transferring groups other than amino-acyl groups"/>
    <property type="evidence" value="ECO:0007669"/>
    <property type="project" value="InterPro"/>
</dbReference>
<evidence type="ECO:0000313" key="3">
    <source>
        <dbReference type="Proteomes" id="UP000253862"/>
    </source>
</evidence>
<dbReference type="InterPro" id="IPR000182">
    <property type="entry name" value="GNAT_dom"/>
</dbReference>
<dbReference type="KEGG" id="foo:CGC45_03890"/>
<evidence type="ECO:0000259" key="1">
    <source>
        <dbReference type="PROSITE" id="PS51186"/>
    </source>
</evidence>
<proteinExistence type="predicted"/>
<dbReference type="Pfam" id="PF00583">
    <property type="entry name" value="Acetyltransf_1"/>
    <property type="match status" value="1"/>
</dbReference>
<dbReference type="Proteomes" id="UP000253862">
    <property type="component" value="Chromosome"/>
</dbReference>
<feature type="domain" description="N-acetyltransferase" evidence="1">
    <location>
        <begin position="1"/>
        <end position="146"/>
    </location>
</feature>
<organism evidence="2 3">
    <name type="scientific">Francisella opportunistica</name>
    <dbReference type="NCBI Taxonomy" id="2016517"/>
    <lineage>
        <taxon>Bacteria</taxon>
        <taxon>Pseudomonadati</taxon>
        <taxon>Pseudomonadota</taxon>
        <taxon>Gammaproteobacteria</taxon>
        <taxon>Thiotrichales</taxon>
        <taxon>Francisellaceae</taxon>
        <taxon>Francisella</taxon>
    </lineage>
</organism>
<dbReference type="SUPFAM" id="SSF55729">
    <property type="entry name" value="Acyl-CoA N-acyltransferases (Nat)"/>
    <property type="match status" value="1"/>
</dbReference>
<protein>
    <submittedName>
        <fullName evidence="2">GNAT family N-acetyltransferase</fullName>
    </submittedName>
</protein>
<dbReference type="InterPro" id="IPR016181">
    <property type="entry name" value="Acyl_CoA_acyltransferase"/>
</dbReference>